<dbReference type="EMBL" id="CP093313">
    <property type="protein sequence ID" value="UWZ82765.1"/>
    <property type="molecule type" value="Genomic_DNA"/>
</dbReference>
<organism evidence="1 2">
    <name type="scientific">Occallatibacter riparius</name>
    <dbReference type="NCBI Taxonomy" id="1002689"/>
    <lineage>
        <taxon>Bacteria</taxon>
        <taxon>Pseudomonadati</taxon>
        <taxon>Acidobacteriota</taxon>
        <taxon>Terriglobia</taxon>
        <taxon>Terriglobales</taxon>
        <taxon>Acidobacteriaceae</taxon>
        <taxon>Occallatibacter</taxon>
    </lineage>
</organism>
<protein>
    <submittedName>
        <fullName evidence="1">Uncharacterized protein</fullName>
    </submittedName>
</protein>
<proteinExistence type="predicted"/>
<sequence length="385" mass="40308">MGYSLDNSTNTITASGSSMTASVSAPQGAHVLHVKSWGNKGASCTTNVNISVVQAAPASSTSTNVVVSSPTAGASLTSPFSLVASGTLCQGKTLTAFGYSLDSSSSTTIVNATSVNAKVSASTGAHTLHVKSWGTNGASCVTDVAVSVKAPVTTSGSSGPTIPSNAVVAKALQNLTVWTGEHDAGTPGTSTGAMQLVTSPAVSGSARQFATSYTNYGGERYNVKFGNNQTYTNFVYDTRIYIASPSTGIANIEMDLNQVMSNGQTVIFGFQCDGWSNTWDYTVNSGSPTSPVAHWLHSTQTCNPQKWATNTWHHVQMQYSRDSSGNVTYQSVWLDGTQQDLNVTVLSAFALGWGPSLNANFQIDGYTSTSGSSKVYLDNFMLYSW</sequence>
<dbReference type="KEGG" id="orp:MOP44_19600"/>
<name>A0A9J7BNM4_9BACT</name>
<dbReference type="AlphaFoldDB" id="A0A9J7BNM4"/>
<keyword evidence="2" id="KW-1185">Reference proteome</keyword>
<evidence type="ECO:0000313" key="2">
    <source>
        <dbReference type="Proteomes" id="UP001059380"/>
    </source>
</evidence>
<dbReference type="RefSeq" id="WP_260791974.1">
    <property type="nucleotide sequence ID" value="NZ_CP093313.1"/>
</dbReference>
<gene>
    <name evidence="1" type="ORF">MOP44_19600</name>
</gene>
<dbReference type="Proteomes" id="UP001059380">
    <property type="component" value="Chromosome"/>
</dbReference>
<evidence type="ECO:0000313" key="1">
    <source>
        <dbReference type="EMBL" id="UWZ82765.1"/>
    </source>
</evidence>
<accession>A0A9J7BNM4</accession>
<reference evidence="1" key="1">
    <citation type="submission" date="2021-04" db="EMBL/GenBank/DDBJ databases">
        <title>Phylogenetic analysis of Acidobacteriaceae.</title>
        <authorList>
            <person name="Qiu L."/>
            <person name="Zhang Q."/>
        </authorList>
    </citation>
    <scope>NUCLEOTIDE SEQUENCE</scope>
    <source>
        <strain evidence="1">DSM 25168</strain>
    </source>
</reference>